<evidence type="ECO:0000313" key="2">
    <source>
        <dbReference type="EMBL" id="ADB58209.1"/>
    </source>
</evidence>
<evidence type="ECO:0000313" key="3">
    <source>
        <dbReference type="Proteomes" id="UP000001901"/>
    </source>
</evidence>
<keyword evidence="1" id="KW-0472">Membrane</keyword>
<proteinExistence type="predicted"/>
<dbReference type="KEGG" id="apo:Arcpr_1153"/>
<dbReference type="GeneID" id="8739834"/>
<keyword evidence="1" id="KW-1133">Transmembrane helix</keyword>
<protein>
    <submittedName>
        <fullName evidence="2">Uncharacterized protein</fullName>
    </submittedName>
</protein>
<dbReference type="HOGENOM" id="CLU_2747943_0_0_2"/>
<feature type="transmembrane region" description="Helical" evidence="1">
    <location>
        <begin position="6"/>
        <end position="25"/>
    </location>
</feature>
<sequence>MDRKDILSILVLIGIVAFAVLIYTLPDLIMSLSRHEYPNATVIDKYVKRYDDKDYFFIVIKTEDGKKKLS</sequence>
<reference evidence="2 3" key="1">
    <citation type="journal article" date="2010" name="Stand. Genomic Sci.">
        <title>Complete genome sequence of Archaeoglobus profundus type strain (AV18).</title>
        <authorList>
            <person name="von Jan M."/>
            <person name="Lapidus A."/>
            <person name="Del Rio T.G."/>
            <person name="Copeland A."/>
            <person name="Tice H."/>
            <person name="Cheng J.F."/>
            <person name="Lucas S."/>
            <person name="Chen F."/>
            <person name="Nolan M."/>
            <person name="Goodwin L."/>
            <person name="Han C."/>
            <person name="Pitluck S."/>
            <person name="Liolios K."/>
            <person name="Ivanova N."/>
            <person name="Mavromatis K."/>
            <person name="Ovchinnikova G."/>
            <person name="Chertkov O."/>
            <person name="Pati A."/>
            <person name="Chen A."/>
            <person name="Palaniappan K."/>
            <person name="Land M."/>
            <person name="Hauser L."/>
            <person name="Chang Y.J."/>
            <person name="Jeffries C.D."/>
            <person name="Saunders E."/>
            <person name="Brettin T."/>
            <person name="Detter J.C."/>
            <person name="Chain P."/>
            <person name="Eichinger K."/>
            <person name="Huber H."/>
            <person name="Spring S."/>
            <person name="Rohde M."/>
            <person name="Goker M."/>
            <person name="Wirth R."/>
            <person name="Woyke T."/>
            <person name="Bristow J."/>
            <person name="Eisen J.A."/>
            <person name="Markowitz V."/>
            <person name="Hugenholtz P."/>
            <person name="Kyrpides N.C."/>
            <person name="Klenk H.P."/>
        </authorList>
    </citation>
    <scope>NUCLEOTIDE SEQUENCE [LARGE SCALE GENOMIC DNA]</scope>
    <source>
        <strain evidence="3">DSM 5631 / JCM 9629 / NBRC 100127 / Av18</strain>
    </source>
</reference>
<dbReference type="Proteomes" id="UP000001901">
    <property type="component" value="Chromosome"/>
</dbReference>
<name>D2RDL5_ARCPA</name>
<organism evidence="2 3">
    <name type="scientific">Archaeoglobus profundus (strain DSM 5631 / JCM 9629 / NBRC 100127 / Av18)</name>
    <dbReference type="NCBI Taxonomy" id="572546"/>
    <lineage>
        <taxon>Archaea</taxon>
        <taxon>Methanobacteriati</taxon>
        <taxon>Methanobacteriota</taxon>
        <taxon>Archaeoglobi</taxon>
        <taxon>Archaeoglobales</taxon>
        <taxon>Archaeoglobaceae</taxon>
        <taxon>Archaeoglobus</taxon>
    </lineage>
</organism>
<dbReference type="STRING" id="572546.Arcpr_1153"/>
<gene>
    <name evidence="2" type="ordered locus">Arcpr_1153</name>
</gene>
<dbReference type="RefSeq" id="WP_012940545.1">
    <property type="nucleotide sequence ID" value="NC_013741.1"/>
</dbReference>
<keyword evidence="1" id="KW-0812">Transmembrane</keyword>
<dbReference type="AlphaFoldDB" id="D2RDL5"/>
<evidence type="ECO:0000256" key="1">
    <source>
        <dbReference type="SAM" id="Phobius"/>
    </source>
</evidence>
<dbReference type="EMBL" id="CP001857">
    <property type="protein sequence ID" value="ADB58209.1"/>
    <property type="molecule type" value="Genomic_DNA"/>
</dbReference>
<accession>D2RDL5</accession>
<dbReference type="PaxDb" id="572546-Arcpr_1153"/>
<keyword evidence="3" id="KW-1185">Reference proteome</keyword>